<dbReference type="PANTHER" id="PTHR43056">
    <property type="entry name" value="PEPTIDASE S9 PROLYL OLIGOPEPTIDASE"/>
    <property type="match status" value="1"/>
</dbReference>
<dbReference type="MEROPS" id="S09.074"/>
<dbReference type="InterPro" id="IPR050585">
    <property type="entry name" value="Xaa-Pro_dipeptidyl-ppase/CocE"/>
</dbReference>
<dbReference type="AlphaFoldDB" id="A7NNF2"/>
<dbReference type="Proteomes" id="UP000000263">
    <property type="component" value="Chromosome"/>
</dbReference>
<dbReference type="Gene3D" id="3.40.50.1820">
    <property type="entry name" value="alpha/beta hydrolase"/>
    <property type="match status" value="1"/>
</dbReference>
<dbReference type="OrthoDB" id="108903at2"/>
<gene>
    <name evidence="2" type="ordered locus">Rcas_3030</name>
</gene>
<dbReference type="EMBL" id="CP000804">
    <property type="protein sequence ID" value="ABU59085.1"/>
    <property type="molecule type" value="Genomic_DNA"/>
</dbReference>
<evidence type="ECO:0000313" key="2">
    <source>
        <dbReference type="EMBL" id="ABU59085.1"/>
    </source>
</evidence>
<dbReference type="RefSeq" id="WP_012121509.1">
    <property type="nucleotide sequence ID" value="NC_009767.1"/>
</dbReference>
<dbReference type="Pfam" id="PF00326">
    <property type="entry name" value="Peptidase_S9"/>
    <property type="match status" value="1"/>
</dbReference>
<protein>
    <submittedName>
        <fullName evidence="2">Peptidase S9 prolyl oligopeptidase active site domain protein</fullName>
    </submittedName>
</protein>
<name>A7NNF2_ROSCS</name>
<dbReference type="KEGG" id="rca:Rcas_3030"/>
<dbReference type="STRING" id="383372.Rcas_3030"/>
<dbReference type="eggNOG" id="COG1506">
    <property type="taxonomic scope" value="Bacteria"/>
</dbReference>
<dbReference type="GO" id="GO:0006508">
    <property type="term" value="P:proteolysis"/>
    <property type="evidence" value="ECO:0007669"/>
    <property type="project" value="InterPro"/>
</dbReference>
<reference evidence="2 3" key="1">
    <citation type="submission" date="2007-08" db="EMBL/GenBank/DDBJ databases">
        <title>Complete sequence of Roseiflexus castenholzii DSM 13941.</title>
        <authorList>
            <consortium name="US DOE Joint Genome Institute"/>
            <person name="Copeland A."/>
            <person name="Lucas S."/>
            <person name="Lapidus A."/>
            <person name="Barry K."/>
            <person name="Glavina del Rio T."/>
            <person name="Dalin E."/>
            <person name="Tice H."/>
            <person name="Pitluck S."/>
            <person name="Thompson L.S."/>
            <person name="Brettin T."/>
            <person name="Bruce D."/>
            <person name="Detter J.C."/>
            <person name="Han C."/>
            <person name="Tapia R."/>
            <person name="Schmutz J."/>
            <person name="Larimer F."/>
            <person name="Land M."/>
            <person name="Hauser L."/>
            <person name="Kyrpides N."/>
            <person name="Mikhailova N."/>
            <person name="Bryant D.A."/>
            <person name="Hanada S."/>
            <person name="Tsukatani Y."/>
            <person name="Richardson P."/>
        </authorList>
    </citation>
    <scope>NUCLEOTIDE SEQUENCE [LARGE SCALE GENOMIC DNA]</scope>
    <source>
        <strain evidence="3">DSM 13941 / HLO8</strain>
    </source>
</reference>
<evidence type="ECO:0000313" key="3">
    <source>
        <dbReference type="Proteomes" id="UP000000263"/>
    </source>
</evidence>
<sequence length="644" mass="70481">MTHPQIAPYGSWRSPITAALVATSGVSLSTIALDGDNIYWLEGRPAEGGRVVVVRRTADGAIADVTPQGFNVRTRVHEYGGAPYTVDQGMVYFSNFADQRLYCQRPGAAPEPITPETPWRYADFEVDRRRNRLIGVREDHSGSGEAVNTIVAISLDGAAEQRVLISGADFYANPRLSPDGQWLAWLSWNHPNMPWDAAELWVAPVREDGMPGAAERIAGGPDDAAFQPAWGPDGALFFVAERTGWWNLYRWHNGVVHALCPMEAEFGLPLWVFGARTYAVESEDRLVCTYIERGEHKMALLDVRSGNLTPLELPFSDFGFTGPRATGGRVVFVGASPAAPAALVMLDLASGALTTVRRSMEMQIDPGFISTPQVIEFPTEGGVTAFGFYYPPRNRDFLAPEGEKPPLLVLSHGGPTGATSASFDPGIQFWTSRGIAVMDVNYGGSTGFGRAYRQRLDGRWGIVDVDDCCNAAMYLAAQGLADPERLIIAGGSAGGYTTLAALTFRHVFKVGASFYGVSDLEALARDTHKFESRYLDRLVGPYPERVDIYHARSPIYHIERLNCPVIFLQGLEDKVVPPDQSERMAAALRAKGIPVAYLAFEGEQHGFRKAETIIRALEAELYFYARILGFELADPVAPIVIDNL</sequence>
<dbReference type="HOGENOM" id="CLU_012236_1_0_0"/>
<organism evidence="2 3">
    <name type="scientific">Roseiflexus castenholzii (strain DSM 13941 / HLO8)</name>
    <dbReference type="NCBI Taxonomy" id="383372"/>
    <lineage>
        <taxon>Bacteria</taxon>
        <taxon>Bacillati</taxon>
        <taxon>Chloroflexota</taxon>
        <taxon>Chloroflexia</taxon>
        <taxon>Chloroflexales</taxon>
        <taxon>Roseiflexineae</taxon>
        <taxon>Roseiflexaceae</taxon>
        <taxon>Roseiflexus</taxon>
    </lineage>
</organism>
<dbReference type="InterPro" id="IPR029058">
    <property type="entry name" value="AB_hydrolase_fold"/>
</dbReference>
<dbReference type="SUPFAM" id="SSF82171">
    <property type="entry name" value="DPP6 N-terminal domain-like"/>
    <property type="match status" value="1"/>
</dbReference>
<dbReference type="SUPFAM" id="SSF53474">
    <property type="entry name" value="alpha/beta-Hydrolases"/>
    <property type="match status" value="1"/>
</dbReference>
<feature type="domain" description="Peptidase S9 prolyl oligopeptidase catalytic" evidence="1">
    <location>
        <begin position="422"/>
        <end position="629"/>
    </location>
</feature>
<dbReference type="GO" id="GO:0008236">
    <property type="term" value="F:serine-type peptidase activity"/>
    <property type="evidence" value="ECO:0007669"/>
    <property type="project" value="InterPro"/>
</dbReference>
<accession>A7NNF2</accession>
<dbReference type="InterPro" id="IPR011042">
    <property type="entry name" value="6-blade_b-propeller_TolB-like"/>
</dbReference>
<dbReference type="InterPro" id="IPR001375">
    <property type="entry name" value="Peptidase_S9_cat"/>
</dbReference>
<keyword evidence="3" id="KW-1185">Reference proteome</keyword>
<dbReference type="PANTHER" id="PTHR43056:SF5">
    <property type="entry name" value="PEPTIDASE S9 PROLYL OLIGOPEPTIDASE CATALYTIC DOMAIN-CONTAINING PROTEIN"/>
    <property type="match status" value="1"/>
</dbReference>
<dbReference type="InterPro" id="IPR011659">
    <property type="entry name" value="WD40"/>
</dbReference>
<proteinExistence type="predicted"/>
<dbReference type="Pfam" id="PF07676">
    <property type="entry name" value="PD40"/>
    <property type="match status" value="1"/>
</dbReference>
<evidence type="ECO:0000259" key="1">
    <source>
        <dbReference type="Pfam" id="PF00326"/>
    </source>
</evidence>
<dbReference type="Gene3D" id="2.120.10.30">
    <property type="entry name" value="TolB, C-terminal domain"/>
    <property type="match status" value="1"/>
</dbReference>